<dbReference type="Proteomes" id="UP000324222">
    <property type="component" value="Unassembled WGS sequence"/>
</dbReference>
<evidence type="ECO:0000256" key="1">
    <source>
        <dbReference type="SAM" id="MobiDB-lite"/>
    </source>
</evidence>
<feature type="chain" id="PRO_5022843779" evidence="2">
    <location>
        <begin position="28"/>
        <end position="127"/>
    </location>
</feature>
<accession>A0A5B7HDK5</accession>
<name>A0A5B7HDK5_PORTR</name>
<feature type="compositionally biased region" description="Basic residues" evidence="1">
    <location>
        <begin position="102"/>
        <end position="115"/>
    </location>
</feature>
<organism evidence="3 4">
    <name type="scientific">Portunus trituberculatus</name>
    <name type="common">Swimming crab</name>
    <name type="synonym">Neptunus trituberculatus</name>
    <dbReference type="NCBI Taxonomy" id="210409"/>
    <lineage>
        <taxon>Eukaryota</taxon>
        <taxon>Metazoa</taxon>
        <taxon>Ecdysozoa</taxon>
        <taxon>Arthropoda</taxon>
        <taxon>Crustacea</taxon>
        <taxon>Multicrustacea</taxon>
        <taxon>Malacostraca</taxon>
        <taxon>Eumalacostraca</taxon>
        <taxon>Eucarida</taxon>
        <taxon>Decapoda</taxon>
        <taxon>Pleocyemata</taxon>
        <taxon>Brachyura</taxon>
        <taxon>Eubrachyura</taxon>
        <taxon>Portunoidea</taxon>
        <taxon>Portunidae</taxon>
        <taxon>Portuninae</taxon>
        <taxon>Portunus</taxon>
    </lineage>
</organism>
<proteinExistence type="predicted"/>
<dbReference type="AlphaFoldDB" id="A0A5B7HDK5"/>
<evidence type="ECO:0000313" key="4">
    <source>
        <dbReference type="Proteomes" id="UP000324222"/>
    </source>
</evidence>
<evidence type="ECO:0000256" key="2">
    <source>
        <dbReference type="SAM" id="SignalP"/>
    </source>
</evidence>
<feature type="signal peptide" evidence="2">
    <location>
        <begin position="1"/>
        <end position="27"/>
    </location>
</feature>
<protein>
    <submittedName>
        <fullName evidence="3">Uncharacterized protein</fullName>
    </submittedName>
</protein>
<keyword evidence="2" id="KW-0732">Signal</keyword>
<keyword evidence="4" id="KW-1185">Reference proteome</keyword>
<reference evidence="3 4" key="1">
    <citation type="submission" date="2019-05" db="EMBL/GenBank/DDBJ databases">
        <title>Another draft genome of Portunus trituberculatus and its Hox gene families provides insights of decapod evolution.</title>
        <authorList>
            <person name="Jeong J.-H."/>
            <person name="Song I."/>
            <person name="Kim S."/>
            <person name="Choi T."/>
            <person name="Kim D."/>
            <person name="Ryu S."/>
            <person name="Kim W."/>
        </authorList>
    </citation>
    <scope>NUCLEOTIDE SEQUENCE [LARGE SCALE GENOMIC DNA]</scope>
    <source>
        <tissue evidence="3">Muscle</tissue>
    </source>
</reference>
<gene>
    <name evidence="3" type="ORF">E2C01_061864</name>
</gene>
<evidence type="ECO:0000313" key="3">
    <source>
        <dbReference type="EMBL" id="MPC67685.1"/>
    </source>
</evidence>
<dbReference type="EMBL" id="VSRR010026590">
    <property type="protein sequence ID" value="MPC67685.1"/>
    <property type="molecule type" value="Genomic_DNA"/>
</dbReference>
<sequence length="127" mass="14832">MWRARCSKGPCFLFSSFFFLCAFFCRLQELPIHRPGSGVMPSRLYYQDQDQDLALKTLNLTRTFLHKTNQLYHIQPEHLTTTYRTFGALEAVTHSLHGPNKPPRRPKSQGKRLSRRREAVKVRNQGV</sequence>
<feature type="region of interest" description="Disordered" evidence="1">
    <location>
        <begin position="94"/>
        <end position="127"/>
    </location>
</feature>
<comment type="caution">
    <text evidence="3">The sequence shown here is derived from an EMBL/GenBank/DDBJ whole genome shotgun (WGS) entry which is preliminary data.</text>
</comment>